<feature type="chain" id="PRO_5016344991" evidence="1">
    <location>
        <begin position="29"/>
        <end position="249"/>
    </location>
</feature>
<dbReference type="EMBL" id="QKLW01000008">
    <property type="protein sequence ID" value="PYF79540.1"/>
    <property type="molecule type" value="Genomic_DNA"/>
</dbReference>
<reference evidence="2 3" key="1">
    <citation type="submission" date="2018-06" db="EMBL/GenBank/DDBJ databases">
        <title>Genomic Encyclopedia of Type Strains, Phase III (KMG-III): the genomes of soil and plant-associated and newly described type strains.</title>
        <authorList>
            <person name="Whitman W."/>
        </authorList>
    </citation>
    <scope>NUCLEOTIDE SEQUENCE [LARGE SCALE GENOMIC DNA]</scope>
    <source>
        <strain evidence="2 3">CECT 7730</strain>
    </source>
</reference>
<feature type="signal peptide" evidence="1">
    <location>
        <begin position="1"/>
        <end position="28"/>
    </location>
</feature>
<gene>
    <name evidence="2" type="ORF">DFP75_10863</name>
</gene>
<sequence length="249" mass="27504">MKRSAVLSLNCASVLITGALLFSSLSSAESISDNPANATISKVVGSAYSLDDKTLLYRETHTKLNDSTYTVEYSEPDGEVFATKTLDYSQSLIAPSFSQLNKRNGEKIDVSQSGNQLEISYKENTQASIEKDSIPLVGGVVVDAGFNAFVTQYWDSLVSGKEMDVEFLVPSRQSTYSFRFGQSDCVDGTQSDAVCFSLKPVSWFVRMAVDPIVVAYSPEDKRLLRFTGRGNISNEQGKYQSVDIQYRYF</sequence>
<dbReference type="AlphaFoldDB" id="A0A318UVW8"/>
<name>A0A318UVW8_9GAMM</name>
<dbReference type="Proteomes" id="UP000247551">
    <property type="component" value="Unassembled WGS sequence"/>
</dbReference>
<evidence type="ECO:0000256" key="1">
    <source>
        <dbReference type="SAM" id="SignalP"/>
    </source>
</evidence>
<protein>
    <submittedName>
        <fullName evidence="2">Uncharacterized protein</fullName>
    </submittedName>
</protein>
<evidence type="ECO:0000313" key="2">
    <source>
        <dbReference type="EMBL" id="PYF79540.1"/>
    </source>
</evidence>
<accession>A0A318UVW8</accession>
<proteinExistence type="predicted"/>
<keyword evidence="3" id="KW-1185">Reference proteome</keyword>
<keyword evidence="1" id="KW-0732">Signal</keyword>
<organism evidence="2 3">
    <name type="scientific">Marinomonas alcarazii</name>
    <dbReference type="NCBI Taxonomy" id="491949"/>
    <lineage>
        <taxon>Bacteria</taxon>
        <taxon>Pseudomonadati</taxon>
        <taxon>Pseudomonadota</taxon>
        <taxon>Gammaproteobacteria</taxon>
        <taxon>Oceanospirillales</taxon>
        <taxon>Oceanospirillaceae</taxon>
        <taxon>Marinomonas</taxon>
    </lineage>
</organism>
<dbReference type="RefSeq" id="WP_110576809.1">
    <property type="nucleotide sequence ID" value="NZ_QKLW01000008.1"/>
</dbReference>
<evidence type="ECO:0000313" key="3">
    <source>
        <dbReference type="Proteomes" id="UP000247551"/>
    </source>
</evidence>
<comment type="caution">
    <text evidence="2">The sequence shown here is derived from an EMBL/GenBank/DDBJ whole genome shotgun (WGS) entry which is preliminary data.</text>
</comment>